<comment type="subcellular location">
    <subcellularLocation>
        <location evidence="1">Membrane</location>
        <topology evidence="1">Multi-pass membrane protein</topology>
    </subcellularLocation>
</comment>
<feature type="transmembrane region" description="Helical" evidence="7">
    <location>
        <begin position="87"/>
        <end position="110"/>
    </location>
</feature>
<dbReference type="InterPro" id="IPR000109">
    <property type="entry name" value="POT_fam"/>
</dbReference>
<evidence type="ECO:0000256" key="7">
    <source>
        <dbReference type="SAM" id="Phobius"/>
    </source>
</evidence>
<name>A0AAW2XAN3_9LAMI</name>
<dbReference type="InterPro" id="IPR036259">
    <property type="entry name" value="MFS_trans_sf"/>
</dbReference>
<dbReference type="EMBL" id="JACGWN010000005">
    <property type="protein sequence ID" value="KAL0451042.1"/>
    <property type="molecule type" value="Genomic_DNA"/>
</dbReference>
<protein>
    <submittedName>
        <fullName evidence="8">Protein NRT1/ PTR FAMILY 5.5</fullName>
    </submittedName>
</protein>
<comment type="caution">
    <text evidence="8">The sequence shown here is derived from an EMBL/GenBank/DDBJ whole genome shotgun (WGS) entry which is preliminary data.</text>
</comment>
<feature type="transmembrane region" description="Helical" evidence="7">
    <location>
        <begin position="266"/>
        <end position="286"/>
    </location>
</feature>
<feature type="transmembrane region" description="Helical" evidence="7">
    <location>
        <begin position="687"/>
        <end position="706"/>
    </location>
</feature>
<keyword evidence="4 7" id="KW-1133">Transmembrane helix</keyword>
<feature type="transmembrane region" description="Helical" evidence="7">
    <location>
        <begin position="12"/>
        <end position="38"/>
    </location>
</feature>
<feature type="transmembrane region" description="Helical" evidence="7">
    <location>
        <begin position="547"/>
        <end position="569"/>
    </location>
</feature>
<reference evidence="8" key="2">
    <citation type="journal article" date="2024" name="Plant">
        <title>Genomic evolution and insights into agronomic trait innovations of Sesamum species.</title>
        <authorList>
            <person name="Miao H."/>
            <person name="Wang L."/>
            <person name="Qu L."/>
            <person name="Liu H."/>
            <person name="Sun Y."/>
            <person name="Le M."/>
            <person name="Wang Q."/>
            <person name="Wei S."/>
            <person name="Zheng Y."/>
            <person name="Lin W."/>
            <person name="Duan Y."/>
            <person name="Cao H."/>
            <person name="Xiong S."/>
            <person name="Wang X."/>
            <person name="Wei L."/>
            <person name="Li C."/>
            <person name="Ma Q."/>
            <person name="Ju M."/>
            <person name="Zhao R."/>
            <person name="Li G."/>
            <person name="Mu C."/>
            <person name="Tian Q."/>
            <person name="Mei H."/>
            <person name="Zhang T."/>
            <person name="Gao T."/>
            <person name="Zhang H."/>
        </authorList>
    </citation>
    <scope>NUCLEOTIDE SEQUENCE</scope>
    <source>
        <strain evidence="8">KEN1</strain>
    </source>
</reference>
<comment type="similarity">
    <text evidence="2">Belongs to the major facilitator superfamily. Proton-dependent oligopeptide transporter (POT/PTR) (TC 2.A.17) family.</text>
</comment>
<evidence type="ECO:0000313" key="8">
    <source>
        <dbReference type="EMBL" id="KAL0451042.1"/>
    </source>
</evidence>
<evidence type="ECO:0000256" key="4">
    <source>
        <dbReference type="ARBA" id="ARBA00022989"/>
    </source>
</evidence>
<feature type="transmembrane region" description="Helical" evidence="7">
    <location>
        <begin position="44"/>
        <end position="66"/>
    </location>
</feature>
<feature type="transmembrane region" description="Helical" evidence="7">
    <location>
        <begin position="157"/>
        <end position="175"/>
    </location>
</feature>
<feature type="transmembrane region" description="Helical" evidence="7">
    <location>
        <begin position="869"/>
        <end position="890"/>
    </location>
</feature>
<sequence>MQKYLTDVWKLSFTHAAGILNIWGGISLILPVFFLFFVDACLGNFTMLLISSTTYTVGIGFVTMSTPSVLASHTATCKQCIGDTQKALFYTGMALIAVGIAGNNVSVRSFSDEQKDKPDNDAPIKACLKIPGFILVVMIPVIGAIALPYIKPWTLRFGIPAICTTLATFLFWSGWCTYDKDTPKGSPLTNVCRVFVASAFKKSKPFPLDDREIYKKAEDKSFSRSRCLRCLEKAAIISPGEEEENNRWRLCSVGEVEEAKIAVRMIPMWLTFVVCGIISSTANTYFVEQANKMNRKLGTWKVPLQVLLLLSKWVKSWLDIFATSSLKKYREYGAPIGITVAMILSVLCCITAAKVETRRLNVVRRHGLLDQPDKEVPMSIFWLLFQFFLLAGLDAFLEKGIGTFHEEQAPESMKTYLEYFTKGVSGLGYMCSVLTVYVVGKISERGGRTNWFQYTLNWSRLDRYYWVLAALSSVNILVFILVACSYRYKDGEASNHGVVGATAGGSALPSTNADDKALLWADILVGYAFFEMQNYLTDVWKLDLTHAAGILNIWTGLSMVLPAFFIFLVDARLGNFTMLVISSIAYTVGIAFVTMSTPPVLANRTGTCKQYEPECIGHTQKALFYIGMACVAVGIAGNLVSVHPFREEQEDKSNSNPLTDFLKLPAFTLVVLIPVIGAIALPYIKPWSLRFGIPAICTAVATFLFLSGSCTYDKTKPQGAPYLTFAEYLWPLRTRDRNHFRLILEIFTEKIMSHFPVLVSSVRCLEKAAIVSPGVSREDQEKDRWRLCSVSEVEEAKIAVRMVPMWLTFIICGIVSSVANTYFVEQANNMNRKVGKWKVPLQVLLLLSKWAKVWFGVSANRSLKRYKQYAAPIGITMAMVFSVLCCITAAKVETRRLNVIRRHGLLDKPDDEIPMSIFWLLYQFVLQAGLEAYLEKGVAAFYKDQAPDSMETYIEHFTNAVSGLGFMCSVLTVYVVGK</sequence>
<proteinExistence type="inferred from homology"/>
<evidence type="ECO:0000256" key="2">
    <source>
        <dbReference type="ARBA" id="ARBA00005982"/>
    </source>
</evidence>
<dbReference type="GO" id="GO:0022857">
    <property type="term" value="F:transmembrane transporter activity"/>
    <property type="evidence" value="ECO:0007669"/>
    <property type="project" value="InterPro"/>
</dbReference>
<evidence type="ECO:0000256" key="6">
    <source>
        <dbReference type="ARBA" id="ARBA00044504"/>
    </source>
</evidence>
<feature type="transmembrane region" description="Helical" evidence="7">
    <location>
        <begin position="805"/>
        <end position="824"/>
    </location>
</feature>
<feature type="transmembrane region" description="Helical" evidence="7">
    <location>
        <begin position="957"/>
        <end position="977"/>
    </location>
</feature>
<dbReference type="Pfam" id="PF00854">
    <property type="entry name" value="PTR2"/>
    <property type="match status" value="2"/>
</dbReference>
<reference evidence="8" key="1">
    <citation type="submission" date="2020-06" db="EMBL/GenBank/DDBJ databases">
        <authorList>
            <person name="Li T."/>
            <person name="Hu X."/>
            <person name="Zhang T."/>
            <person name="Song X."/>
            <person name="Zhang H."/>
            <person name="Dai N."/>
            <person name="Sheng W."/>
            <person name="Hou X."/>
            <person name="Wei L."/>
        </authorList>
    </citation>
    <scope>NUCLEOTIDE SEQUENCE</scope>
    <source>
        <strain evidence="8">KEN1</strain>
        <tissue evidence="8">Leaf</tissue>
    </source>
</reference>
<evidence type="ECO:0000256" key="5">
    <source>
        <dbReference type="ARBA" id="ARBA00023136"/>
    </source>
</evidence>
<evidence type="ECO:0000256" key="1">
    <source>
        <dbReference type="ARBA" id="ARBA00004141"/>
    </source>
</evidence>
<dbReference type="AlphaFoldDB" id="A0AAW2XAN3"/>
<evidence type="ECO:0000256" key="3">
    <source>
        <dbReference type="ARBA" id="ARBA00022692"/>
    </source>
</evidence>
<gene>
    <name evidence="8" type="ORF">Slati_1660600</name>
</gene>
<keyword evidence="3 7" id="KW-0812">Transmembrane</keyword>
<feature type="transmembrane region" description="Helical" evidence="7">
    <location>
        <begin position="423"/>
        <end position="443"/>
    </location>
</feature>
<feature type="transmembrane region" description="Helical" evidence="7">
    <location>
        <begin position="576"/>
        <end position="595"/>
    </location>
</feature>
<dbReference type="PANTHER" id="PTHR11654">
    <property type="entry name" value="OLIGOPEPTIDE TRANSPORTER-RELATED"/>
    <property type="match status" value="1"/>
</dbReference>
<feature type="transmembrane region" description="Helical" evidence="7">
    <location>
        <begin position="130"/>
        <end position="150"/>
    </location>
</feature>
<keyword evidence="5 7" id="KW-0472">Membrane</keyword>
<feature type="transmembrane region" description="Helical" evidence="7">
    <location>
        <begin position="464"/>
        <end position="488"/>
    </location>
</feature>
<feature type="transmembrane region" description="Helical" evidence="7">
    <location>
        <begin position="661"/>
        <end position="681"/>
    </location>
</feature>
<accession>A0AAW2XAN3</accession>
<organism evidence="8">
    <name type="scientific">Sesamum latifolium</name>
    <dbReference type="NCBI Taxonomy" id="2727402"/>
    <lineage>
        <taxon>Eukaryota</taxon>
        <taxon>Viridiplantae</taxon>
        <taxon>Streptophyta</taxon>
        <taxon>Embryophyta</taxon>
        <taxon>Tracheophyta</taxon>
        <taxon>Spermatophyta</taxon>
        <taxon>Magnoliopsida</taxon>
        <taxon>eudicotyledons</taxon>
        <taxon>Gunneridae</taxon>
        <taxon>Pentapetalae</taxon>
        <taxon>asterids</taxon>
        <taxon>lamiids</taxon>
        <taxon>Lamiales</taxon>
        <taxon>Pedaliaceae</taxon>
        <taxon>Sesamum</taxon>
    </lineage>
</organism>
<comment type="similarity">
    <text evidence="6">Belongs to the major facilitator superfamily. Phosphate:H(+) symporter (TC 2.A.1.9) family.</text>
</comment>
<feature type="transmembrane region" description="Helical" evidence="7">
    <location>
        <begin position="334"/>
        <end position="355"/>
    </location>
</feature>
<dbReference type="Gene3D" id="1.20.1250.20">
    <property type="entry name" value="MFS general substrate transporter like domains"/>
    <property type="match status" value="2"/>
</dbReference>
<feature type="transmembrane region" description="Helical" evidence="7">
    <location>
        <begin position="622"/>
        <end position="640"/>
    </location>
</feature>
<dbReference type="GO" id="GO:0016020">
    <property type="term" value="C:membrane"/>
    <property type="evidence" value="ECO:0007669"/>
    <property type="project" value="UniProtKB-SubCell"/>
</dbReference>